<evidence type="ECO:0000313" key="3">
    <source>
        <dbReference type="EMBL" id="MBM7035530.1"/>
    </source>
</evidence>
<comment type="caution">
    <text evidence="3">The sequence shown here is derived from an EMBL/GenBank/DDBJ whole genome shotgun (WGS) entry which is preliminary data.</text>
</comment>
<reference evidence="3 4" key="1">
    <citation type="submission" date="2021-02" db="EMBL/GenBank/DDBJ databases">
        <authorList>
            <person name="Park J.-S."/>
        </authorList>
    </citation>
    <scope>NUCLEOTIDE SEQUENCE [LARGE SCALE GENOMIC DNA]</scope>
    <source>
        <strain evidence="3 4">188UL20-2</strain>
    </source>
</reference>
<dbReference type="Pfam" id="PF02517">
    <property type="entry name" value="Rce1-like"/>
    <property type="match status" value="1"/>
</dbReference>
<name>A0ABS2HD54_9VIBR</name>
<accession>A0ABS2HD54</accession>
<gene>
    <name evidence="3" type="ORF">JQC93_03840</name>
</gene>
<keyword evidence="3" id="KW-0645">Protease</keyword>
<feature type="transmembrane region" description="Helical" evidence="1">
    <location>
        <begin position="140"/>
        <end position="157"/>
    </location>
</feature>
<dbReference type="InterPro" id="IPR052710">
    <property type="entry name" value="CAAX_protease"/>
</dbReference>
<feature type="transmembrane region" description="Helical" evidence="1">
    <location>
        <begin position="87"/>
        <end position="110"/>
    </location>
</feature>
<evidence type="ECO:0000313" key="4">
    <source>
        <dbReference type="Proteomes" id="UP000809621"/>
    </source>
</evidence>
<dbReference type="GO" id="GO:0008237">
    <property type="term" value="F:metallopeptidase activity"/>
    <property type="evidence" value="ECO:0007669"/>
    <property type="project" value="UniProtKB-KW"/>
</dbReference>
<evidence type="ECO:0000256" key="1">
    <source>
        <dbReference type="SAM" id="Phobius"/>
    </source>
</evidence>
<organism evidence="3 4">
    <name type="scientific">Vibrio ulleungensis</name>
    <dbReference type="NCBI Taxonomy" id="2807619"/>
    <lineage>
        <taxon>Bacteria</taxon>
        <taxon>Pseudomonadati</taxon>
        <taxon>Pseudomonadota</taxon>
        <taxon>Gammaproteobacteria</taxon>
        <taxon>Vibrionales</taxon>
        <taxon>Vibrionaceae</taxon>
        <taxon>Vibrio</taxon>
    </lineage>
</organism>
<keyword evidence="1" id="KW-1133">Transmembrane helix</keyword>
<protein>
    <submittedName>
        <fullName evidence="3">CPBP family intramembrane metalloprotease</fullName>
    </submittedName>
</protein>
<keyword evidence="1" id="KW-0472">Membrane</keyword>
<sequence length="299" mass="33636">MPNTQLYTIPPIRWFVLGLIVLGFSVPTLLYLGAESLDNGIPSYWSWLIGALGFQLAFLMVSLVFIRWNKLNTKALFGRPVLYDVGVAVEFSFVNIALTYVVLYALYFPLSYSADYQSWVVSLLLEAPSIILYDGNHFPIFANLVSFASIVVFAPLIEEFVFRGVIYARLNQKYTVWVAVFVSSLLFGLLHGEVFSAALFGALLCYSYQKSGRLIVPIIIHSLNNLTVWLVMAWDAMVHGKLTLYSLTQFQSEWRYGLYAAFAISVWAIYCLARKSTLFTLPATNTSKSVSTSQQTEVV</sequence>
<feature type="transmembrane region" description="Helical" evidence="1">
    <location>
        <begin position="214"/>
        <end position="234"/>
    </location>
</feature>
<feature type="transmembrane region" description="Helical" evidence="1">
    <location>
        <begin position="177"/>
        <end position="202"/>
    </location>
</feature>
<keyword evidence="3" id="KW-0378">Hydrolase</keyword>
<dbReference type="EMBL" id="JAFEUM010000001">
    <property type="protein sequence ID" value="MBM7035530.1"/>
    <property type="molecule type" value="Genomic_DNA"/>
</dbReference>
<keyword evidence="3" id="KW-0482">Metalloprotease</keyword>
<dbReference type="Proteomes" id="UP000809621">
    <property type="component" value="Unassembled WGS sequence"/>
</dbReference>
<evidence type="ECO:0000259" key="2">
    <source>
        <dbReference type="Pfam" id="PF02517"/>
    </source>
</evidence>
<feature type="transmembrane region" description="Helical" evidence="1">
    <location>
        <begin position="44"/>
        <end position="66"/>
    </location>
</feature>
<dbReference type="PANTHER" id="PTHR36435">
    <property type="entry name" value="SLR1288 PROTEIN"/>
    <property type="match status" value="1"/>
</dbReference>
<feature type="transmembrane region" description="Helical" evidence="1">
    <location>
        <begin position="254"/>
        <end position="273"/>
    </location>
</feature>
<keyword evidence="4" id="KW-1185">Reference proteome</keyword>
<feature type="transmembrane region" description="Helical" evidence="1">
    <location>
        <begin position="12"/>
        <end position="32"/>
    </location>
</feature>
<dbReference type="InterPro" id="IPR003675">
    <property type="entry name" value="Rce1/LyrA-like_dom"/>
</dbReference>
<dbReference type="PANTHER" id="PTHR36435:SF1">
    <property type="entry name" value="CAAX AMINO TERMINAL PROTEASE FAMILY PROTEIN"/>
    <property type="match status" value="1"/>
</dbReference>
<feature type="domain" description="CAAX prenyl protease 2/Lysostaphin resistance protein A-like" evidence="2">
    <location>
        <begin position="143"/>
        <end position="226"/>
    </location>
</feature>
<keyword evidence="1" id="KW-0812">Transmembrane</keyword>
<dbReference type="RefSeq" id="WP_205157123.1">
    <property type="nucleotide sequence ID" value="NZ_JAFEUM010000001.1"/>
</dbReference>
<proteinExistence type="predicted"/>